<dbReference type="OrthoDB" id="2690521at2759"/>
<evidence type="ECO:0000313" key="3">
    <source>
        <dbReference type="EMBL" id="PIL22868.1"/>
    </source>
</evidence>
<dbReference type="PANTHER" id="PTHR19848:SF8">
    <property type="entry name" value="F-BOX AND WD REPEAT DOMAIN CONTAINING 7"/>
    <property type="match status" value="1"/>
</dbReference>
<keyword evidence="1" id="KW-0853">WD repeat</keyword>
<sequence>MNTTEKSPGNTWRNAMEGELDSVIALAISPNGKWIASGSRQHAILRNAAMTAEGGQQSPDMVFEWIAPMDNDPYTRPFTFSPDSRVLACCTRDPEGFIQVRDVLTGNRLAVLRVPAGARDGLDACRASCVWSSNGETLTSVVFIPSQHQFLVQVWNAENYRLISTITWTTSFHSPSFLYSPNGRWLASFQTAGNRLQQSPPVTSMEVAGACTVLGAPLTGIPTACHILTATFDQASTRFAAVSSNHILHVWSLSTGAKLLQVPMNEYPNDSERLALAFSPDGTQLLSCSGGRGAAFVLTLRDAASGRTLLPRRPAYHFLRGRTAPRFVFSDDRTHLLSASADGFVQLWRAGDAAFVRDVVRDGDAPTAFAWSADGRVLAWGTEGGGVVVKPL</sequence>
<name>A0A2G8RNH4_9APHY</name>
<keyword evidence="2" id="KW-0677">Repeat</keyword>
<dbReference type="InterPro" id="IPR015943">
    <property type="entry name" value="WD40/YVTN_repeat-like_dom_sf"/>
</dbReference>
<dbReference type="SUPFAM" id="SSF50978">
    <property type="entry name" value="WD40 repeat-like"/>
    <property type="match status" value="1"/>
</dbReference>
<proteinExistence type="predicted"/>
<reference evidence="3 4" key="1">
    <citation type="journal article" date="2015" name="Sci. Rep.">
        <title>Chromosome-level genome map provides insights into diverse defense mechanisms in the medicinal fungus Ganoderma sinense.</title>
        <authorList>
            <person name="Zhu Y."/>
            <person name="Xu J."/>
            <person name="Sun C."/>
            <person name="Zhou S."/>
            <person name="Xu H."/>
            <person name="Nelson D.R."/>
            <person name="Qian J."/>
            <person name="Song J."/>
            <person name="Luo H."/>
            <person name="Xiang L."/>
            <person name="Li Y."/>
            <person name="Xu Z."/>
            <person name="Ji A."/>
            <person name="Wang L."/>
            <person name="Lu S."/>
            <person name="Hayward A."/>
            <person name="Sun W."/>
            <person name="Li X."/>
            <person name="Schwartz D.C."/>
            <person name="Wang Y."/>
            <person name="Chen S."/>
        </authorList>
    </citation>
    <scope>NUCLEOTIDE SEQUENCE [LARGE SCALE GENOMIC DNA]</scope>
    <source>
        <strain evidence="3 4">ZZ0214-1</strain>
    </source>
</reference>
<evidence type="ECO:0000313" key="4">
    <source>
        <dbReference type="Proteomes" id="UP000230002"/>
    </source>
</evidence>
<gene>
    <name evidence="3" type="ORF">GSI_15564</name>
</gene>
<dbReference type="Pfam" id="PF00400">
    <property type="entry name" value="WD40"/>
    <property type="match status" value="2"/>
</dbReference>
<dbReference type="EMBL" id="AYKW01000069">
    <property type="protein sequence ID" value="PIL22868.1"/>
    <property type="molecule type" value="Genomic_DNA"/>
</dbReference>
<dbReference type="AlphaFoldDB" id="A0A2G8RNH4"/>
<dbReference type="InterPro" id="IPR001680">
    <property type="entry name" value="WD40_rpt"/>
</dbReference>
<dbReference type="STRING" id="1077348.A0A2G8RNH4"/>
<evidence type="ECO:0000256" key="1">
    <source>
        <dbReference type="ARBA" id="ARBA00022574"/>
    </source>
</evidence>
<comment type="caution">
    <text evidence="3">The sequence shown here is derived from an EMBL/GenBank/DDBJ whole genome shotgun (WGS) entry which is preliminary data.</text>
</comment>
<dbReference type="Proteomes" id="UP000230002">
    <property type="component" value="Unassembled WGS sequence"/>
</dbReference>
<dbReference type="InterPro" id="IPR036322">
    <property type="entry name" value="WD40_repeat_dom_sf"/>
</dbReference>
<protein>
    <submittedName>
        <fullName evidence="3">Uncharacterized protein</fullName>
    </submittedName>
</protein>
<keyword evidence="4" id="KW-1185">Reference proteome</keyword>
<dbReference type="PANTHER" id="PTHR19848">
    <property type="entry name" value="WD40 REPEAT PROTEIN"/>
    <property type="match status" value="1"/>
</dbReference>
<dbReference type="SMART" id="SM00320">
    <property type="entry name" value="WD40"/>
    <property type="match status" value="4"/>
</dbReference>
<accession>A0A2G8RNH4</accession>
<organism evidence="3 4">
    <name type="scientific">Ganoderma sinense ZZ0214-1</name>
    <dbReference type="NCBI Taxonomy" id="1077348"/>
    <lineage>
        <taxon>Eukaryota</taxon>
        <taxon>Fungi</taxon>
        <taxon>Dikarya</taxon>
        <taxon>Basidiomycota</taxon>
        <taxon>Agaricomycotina</taxon>
        <taxon>Agaricomycetes</taxon>
        <taxon>Polyporales</taxon>
        <taxon>Polyporaceae</taxon>
        <taxon>Ganoderma</taxon>
    </lineage>
</organism>
<dbReference type="Gene3D" id="2.130.10.10">
    <property type="entry name" value="YVTN repeat-like/Quinoprotein amine dehydrogenase"/>
    <property type="match status" value="2"/>
</dbReference>
<evidence type="ECO:0000256" key="2">
    <source>
        <dbReference type="ARBA" id="ARBA00022737"/>
    </source>
</evidence>